<dbReference type="PANTHER" id="PTHR28013:SF7">
    <property type="entry name" value="PALI-DOMAIN-CONTAINING PROTEIN"/>
    <property type="match status" value="1"/>
</dbReference>
<comment type="caution">
    <text evidence="2">The sequence shown here is derived from an EMBL/GenBank/DDBJ whole genome shotgun (WGS) entry which is preliminary data.</text>
</comment>
<reference evidence="2 3" key="1">
    <citation type="submission" date="2018-06" db="EMBL/GenBank/DDBJ databases">
        <title>Complete Genomes of Monosporascus.</title>
        <authorList>
            <person name="Robinson A.J."/>
            <person name="Natvig D.O."/>
        </authorList>
    </citation>
    <scope>NUCLEOTIDE SEQUENCE [LARGE SCALE GENOMIC DNA]</scope>
    <source>
        <strain evidence="2 3">CBS 609.92</strain>
    </source>
</reference>
<dbReference type="EMBL" id="QJNS01000029">
    <property type="protein sequence ID" value="RYO92284.1"/>
    <property type="molecule type" value="Genomic_DNA"/>
</dbReference>
<dbReference type="Pfam" id="PF06687">
    <property type="entry name" value="SUR7"/>
    <property type="match status" value="1"/>
</dbReference>
<dbReference type="PANTHER" id="PTHR28013">
    <property type="entry name" value="PROTEIN DCV1-RELATED"/>
    <property type="match status" value="1"/>
</dbReference>
<name>A0ABY0HG09_9PEZI</name>
<keyword evidence="3" id="KW-1185">Reference proteome</keyword>
<keyword evidence="1" id="KW-0812">Transmembrane</keyword>
<sequence length="239" mass="25813">MRQTGFIHHIGSFLLLVATVLLIVTSISAPAVKNISMLRVEMDRGVRVSNNPVVTFGTFGWCTQNVRGSGDECSRAHVGYDPSRVLTENAGMDGVDTSRFRFTTARRLTGVMVLHPVAAGLAFISFLLALGSGVVGSLLSALVALLTFLVIIVALACDFVAFIIVRHAINDDDEGVPGARARWGSAAWTLVAAAVVAFLGMVVVFFTCCSARLRRRREDRTGAAPKSDYGAPARRRRWF</sequence>
<organism evidence="2 3">
    <name type="scientific">Monosporascus cannonballus</name>
    <dbReference type="NCBI Taxonomy" id="155416"/>
    <lineage>
        <taxon>Eukaryota</taxon>
        <taxon>Fungi</taxon>
        <taxon>Dikarya</taxon>
        <taxon>Ascomycota</taxon>
        <taxon>Pezizomycotina</taxon>
        <taxon>Sordariomycetes</taxon>
        <taxon>Xylariomycetidae</taxon>
        <taxon>Xylariales</taxon>
        <taxon>Xylariales incertae sedis</taxon>
        <taxon>Monosporascus</taxon>
    </lineage>
</organism>
<feature type="transmembrane region" description="Helical" evidence="1">
    <location>
        <begin position="186"/>
        <end position="206"/>
    </location>
</feature>
<feature type="transmembrane region" description="Helical" evidence="1">
    <location>
        <begin position="108"/>
        <end position="130"/>
    </location>
</feature>
<feature type="transmembrane region" description="Helical" evidence="1">
    <location>
        <begin position="6"/>
        <end position="32"/>
    </location>
</feature>
<evidence type="ECO:0000256" key="1">
    <source>
        <dbReference type="SAM" id="Phobius"/>
    </source>
</evidence>
<dbReference type="Proteomes" id="UP000294003">
    <property type="component" value="Unassembled WGS sequence"/>
</dbReference>
<dbReference type="InterPro" id="IPR051380">
    <property type="entry name" value="pH-response_reg_palI/RIM9"/>
</dbReference>
<evidence type="ECO:0008006" key="4">
    <source>
        <dbReference type="Google" id="ProtNLM"/>
    </source>
</evidence>
<evidence type="ECO:0000313" key="2">
    <source>
        <dbReference type="EMBL" id="RYO92284.1"/>
    </source>
</evidence>
<protein>
    <recommendedName>
        <fullName evidence="4">Pali-domain-containing protein</fullName>
    </recommendedName>
</protein>
<proteinExistence type="predicted"/>
<keyword evidence="1" id="KW-1133">Transmembrane helix</keyword>
<gene>
    <name evidence="2" type="ORF">DL762_001733</name>
</gene>
<feature type="transmembrane region" description="Helical" evidence="1">
    <location>
        <begin position="142"/>
        <end position="165"/>
    </location>
</feature>
<evidence type="ECO:0000313" key="3">
    <source>
        <dbReference type="Proteomes" id="UP000294003"/>
    </source>
</evidence>
<dbReference type="InterPro" id="IPR009571">
    <property type="entry name" value="SUR7/Rim9-like_fungi"/>
</dbReference>
<accession>A0ABY0HG09</accession>
<keyword evidence="1" id="KW-0472">Membrane</keyword>